<evidence type="ECO:0000259" key="3">
    <source>
        <dbReference type="Pfam" id="PF00296"/>
    </source>
</evidence>
<organism evidence="4 5">
    <name type="scientific">Leptospira yasudae</name>
    <dbReference type="NCBI Taxonomy" id="2202201"/>
    <lineage>
        <taxon>Bacteria</taxon>
        <taxon>Pseudomonadati</taxon>
        <taxon>Spirochaetota</taxon>
        <taxon>Spirochaetia</taxon>
        <taxon>Leptospirales</taxon>
        <taxon>Leptospiraceae</taxon>
        <taxon>Leptospira</taxon>
    </lineage>
</organism>
<dbReference type="PANTHER" id="PTHR30137">
    <property type="entry name" value="LUCIFERASE-LIKE MONOOXYGENASE"/>
    <property type="match status" value="1"/>
</dbReference>
<gene>
    <name evidence="4" type="ORF">EHQ83_15555</name>
</gene>
<dbReference type="CDD" id="cd00347">
    <property type="entry name" value="Flavin_utilizing_monoxygenases"/>
    <property type="match status" value="1"/>
</dbReference>
<accession>A0A6N4QCR4</accession>
<dbReference type="NCBIfam" id="TIGR03558">
    <property type="entry name" value="oxido_grp_1"/>
    <property type="match status" value="1"/>
</dbReference>
<dbReference type="Pfam" id="PF00296">
    <property type="entry name" value="Bac_luciferase"/>
    <property type="match status" value="1"/>
</dbReference>
<feature type="domain" description="Luciferase-like" evidence="3">
    <location>
        <begin position="6"/>
        <end position="299"/>
    </location>
</feature>
<dbReference type="InterPro" id="IPR011251">
    <property type="entry name" value="Luciferase-like_dom"/>
</dbReference>
<comment type="similarity">
    <text evidence="1">To bacterial alkanal monooxygenase alpha and beta chains.</text>
</comment>
<dbReference type="InterPro" id="IPR036661">
    <property type="entry name" value="Luciferase-like_sf"/>
</dbReference>
<name>A0A6N4QCR4_9LEPT</name>
<dbReference type="Gene3D" id="3.20.20.30">
    <property type="entry name" value="Luciferase-like domain"/>
    <property type="match status" value="1"/>
</dbReference>
<evidence type="ECO:0000256" key="2">
    <source>
        <dbReference type="ARBA" id="ARBA00074555"/>
    </source>
</evidence>
<reference evidence="4 5" key="1">
    <citation type="journal article" date="2019" name="PLoS Negl. Trop. Dis.">
        <title>Revisiting the worldwide diversity of Leptospira species in the environment.</title>
        <authorList>
            <person name="Vincent A.T."/>
            <person name="Schiettekatte O."/>
            <person name="Bourhy P."/>
            <person name="Veyrier F.J."/>
            <person name="Picardeau M."/>
        </authorList>
    </citation>
    <scope>NUCLEOTIDE SEQUENCE [LARGE SCALE GENOMIC DNA]</scope>
    <source>
        <strain evidence="4 5">201702445</strain>
    </source>
</reference>
<dbReference type="GO" id="GO:0005829">
    <property type="term" value="C:cytosol"/>
    <property type="evidence" value="ECO:0007669"/>
    <property type="project" value="TreeGrafter"/>
</dbReference>
<dbReference type="RefSeq" id="WP_135573361.1">
    <property type="nucleotide sequence ID" value="NZ_RQGK01000065.1"/>
</dbReference>
<evidence type="ECO:0000256" key="1">
    <source>
        <dbReference type="ARBA" id="ARBA00007789"/>
    </source>
</evidence>
<dbReference type="EMBL" id="RQGM01000062">
    <property type="protein sequence ID" value="TGL81267.1"/>
    <property type="molecule type" value="Genomic_DNA"/>
</dbReference>
<dbReference type="PANTHER" id="PTHR30137:SF19">
    <property type="entry name" value="LUCIFERASE-LIKE MONOOXYGENASE"/>
    <property type="match status" value="1"/>
</dbReference>
<dbReference type="InterPro" id="IPR019949">
    <property type="entry name" value="CmoO-like"/>
</dbReference>
<dbReference type="GO" id="GO:0016705">
    <property type="term" value="F:oxidoreductase activity, acting on paired donors, with incorporation or reduction of molecular oxygen"/>
    <property type="evidence" value="ECO:0007669"/>
    <property type="project" value="InterPro"/>
</dbReference>
<dbReference type="InterPro" id="IPR050766">
    <property type="entry name" value="Bact_Lucif_Oxidored"/>
</dbReference>
<comment type="caution">
    <text evidence="4">The sequence shown here is derived from an EMBL/GenBank/DDBJ whole genome shotgun (WGS) entry which is preliminary data.</text>
</comment>
<dbReference type="Proteomes" id="UP000297613">
    <property type="component" value="Unassembled WGS sequence"/>
</dbReference>
<evidence type="ECO:0000313" key="5">
    <source>
        <dbReference type="Proteomes" id="UP000297613"/>
    </source>
</evidence>
<sequence length="348" mass="38310">MKLKLSVLDQSPIRKGGTARQAIQETVELARLADRLGYTRYWVSEHHNIQGLAGSTPEVLISHLAGETQRIRVGAGGVMLPNHSSLKVAENFRMLETLFPGRIDLGLGRASGSDRLTASILNPGAQFVRNDFGQQLLDLQCFLTDTAEADSIQTKVKAIPKAETVPELWVLTSSGESGLLAANFGLALSFAHFINPFGGPNAVRAYKERFQPSDAFDFPQASLGIFVLCAETERKAEELQTVMDKQLLNIGKGISEGVVSYKEISGHSYSEFEKAVIAQNRGRMVAGTPDKVKEEIQNLAAEYDVDEVVVTTICYDFEDRLRSYQLLADVFDLEPMRLGTENVRSEDL</sequence>
<dbReference type="SUPFAM" id="SSF51679">
    <property type="entry name" value="Bacterial luciferase-like"/>
    <property type="match status" value="1"/>
</dbReference>
<protein>
    <recommendedName>
        <fullName evidence="2">Luciferase-like monooxygenase</fullName>
    </recommendedName>
</protein>
<proteinExistence type="predicted"/>
<dbReference type="AlphaFoldDB" id="A0A6N4QCR4"/>
<evidence type="ECO:0000313" key="4">
    <source>
        <dbReference type="EMBL" id="TGL81267.1"/>
    </source>
</evidence>
<dbReference type="FunFam" id="3.20.20.30:FF:000002">
    <property type="entry name" value="LLM class flavin-dependent oxidoreductase"/>
    <property type="match status" value="1"/>
</dbReference>